<dbReference type="GO" id="GO:0005509">
    <property type="term" value="F:calcium ion binding"/>
    <property type="evidence" value="ECO:0007669"/>
    <property type="project" value="InterPro"/>
</dbReference>
<evidence type="ECO:0000313" key="2">
    <source>
        <dbReference type="Proteomes" id="UP000677054"/>
    </source>
</evidence>
<accession>A0A7R8WZU8</accession>
<dbReference type="Gene3D" id="1.10.238.10">
    <property type="entry name" value="EF-hand"/>
    <property type="match status" value="1"/>
</dbReference>
<dbReference type="InterPro" id="IPR011992">
    <property type="entry name" value="EF-hand-dom_pair"/>
</dbReference>
<gene>
    <name evidence="1" type="ORF">DSTB1V02_LOCUS1338</name>
</gene>
<proteinExistence type="predicted"/>
<dbReference type="AlphaFoldDB" id="A0A7R8WZU8"/>
<evidence type="ECO:0008006" key="3">
    <source>
        <dbReference type="Google" id="ProtNLM"/>
    </source>
</evidence>
<sequence length="99" mass="11575">MAETEKQTWFDELRLAMDLIGEPFTEAELNHMLELADIDKDGRINYEDPDYQYRALTSPSSCPYRVQYTKKFTRDAFLVKEALVTILSRPTKSRLNPAR</sequence>
<protein>
    <recommendedName>
        <fullName evidence="3">EF-hand domain-containing protein</fullName>
    </recommendedName>
</protein>
<dbReference type="OrthoDB" id="240546at2759"/>
<reference evidence="1" key="1">
    <citation type="submission" date="2020-11" db="EMBL/GenBank/DDBJ databases">
        <authorList>
            <person name="Tran Van P."/>
        </authorList>
    </citation>
    <scope>NUCLEOTIDE SEQUENCE</scope>
</reference>
<dbReference type="CDD" id="cd00051">
    <property type="entry name" value="EFh"/>
    <property type="match status" value="1"/>
</dbReference>
<evidence type="ECO:0000313" key="1">
    <source>
        <dbReference type="EMBL" id="CAD7241343.1"/>
    </source>
</evidence>
<organism evidence="1">
    <name type="scientific">Darwinula stevensoni</name>
    <dbReference type="NCBI Taxonomy" id="69355"/>
    <lineage>
        <taxon>Eukaryota</taxon>
        <taxon>Metazoa</taxon>
        <taxon>Ecdysozoa</taxon>
        <taxon>Arthropoda</taxon>
        <taxon>Crustacea</taxon>
        <taxon>Oligostraca</taxon>
        <taxon>Ostracoda</taxon>
        <taxon>Podocopa</taxon>
        <taxon>Podocopida</taxon>
        <taxon>Darwinulocopina</taxon>
        <taxon>Darwinuloidea</taxon>
        <taxon>Darwinulidae</taxon>
        <taxon>Darwinula</taxon>
    </lineage>
</organism>
<dbReference type="Proteomes" id="UP000677054">
    <property type="component" value="Unassembled WGS sequence"/>
</dbReference>
<dbReference type="SUPFAM" id="SSF47473">
    <property type="entry name" value="EF-hand"/>
    <property type="match status" value="1"/>
</dbReference>
<dbReference type="InterPro" id="IPR002048">
    <property type="entry name" value="EF_hand_dom"/>
</dbReference>
<name>A0A7R8WZU8_9CRUS</name>
<keyword evidence="2" id="KW-1185">Reference proteome</keyword>
<dbReference type="EMBL" id="CAJPEV010000124">
    <property type="protein sequence ID" value="CAG0880989.1"/>
    <property type="molecule type" value="Genomic_DNA"/>
</dbReference>
<dbReference type="EMBL" id="LR899641">
    <property type="protein sequence ID" value="CAD7241343.1"/>
    <property type="molecule type" value="Genomic_DNA"/>
</dbReference>